<dbReference type="HOGENOM" id="CLU_014051_4_1_7"/>
<evidence type="ECO:0000259" key="1">
    <source>
        <dbReference type="Pfam" id="PF03190"/>
    </source>
</evidence>
<dbReference type="PANTHER" id="PTHR42899">
    <property type="entry name" value="SPERMATOGENESIS-ASSOCIATED PROTEIN 20"/>
    <property type="match status" value="1"/>
</dbReference>
<feature type="domain" description="Spermatogenesis-associated protein 20-like TRX" evidence="1">
    <location>
        <begin position="34"/>
        <end position="195"/>
    </location>
</feature>
<dbReference type="PANTHER" id="PTHR42899:SF1">
    <property type="entry name" value="SPERMATOGENESIS-ASSOCIATED PROTEIN 20"/>
    <property type="match status" value="1"/>
</dbReference>
<gene>
    <name evidence="2" type="ordered locus">Ppro_0998</name>
</gene>
<dbReference type="OrthoDB" id="9762614at2"/>
<organism evidence="2 3">
    <name type="scientific">Pelobacter propionicus (strain DSM 2379 / NBRC 103807 / OttBd1)</name>
    <dbReference type="NCBI Taxonomy" id="338966"/>
    <lineage>
        <taxon>Bacteria</taxon>
        <taxon>Pseudomonadati</taxon>
        <taxon>Thermodesulfobacteriota</taxon>
        <taxon>Desulfuromonadia</taxon>
        <taxon>Desulfuromonadales</taxon>
        <taxon>Desulfuromonadaceae</taxon>
        <taxon>Pelobacter</taxon>
    </lineage>
</organism>
<reference evidence="2 3" key="1">
    <citation type="submission" date="2006-10" db="EMBL/GenBank/DDBJ databases">
        <title>Complete sequence of chromosome of Pelobacter propionicus DSM 2379.</title>
        <authorList>
            <consortium name="US DOE Joint Genome Institute"/>
            <person name="Copeland A."/>
            <person name="Lucas S."/>
            <person name="Lapidus A."/>
            <person name="Barry K."/>
            <person name="Detter J.C."/>
            <person name="Glavina del Rio T."/>
            <person name="Hammon N."/>
            <person name="Israni S."/>
            <person name="Dalin E."/>
            <person name="Tice H."/>
            <person name="Pitluck S."/>
            <person name="Saunders E."/>
            <person name="Brettin T."/>
            <person name="Bruce D."/>
            <person name="Han C."/>
            <person name="Tapia R."/>
            <person name="Schmutz J."/>
            <person name="Larimer F."/>
            <person name="Land M."/>
            <person name="Hauser L."/>
            <person name="Kyrpides N."/>
            <person name="Kim E."/>
            <person name="Lovley D."/>
            <person name="Richardson P."/>
        </authorList>
    </citation>
    <scope>NUCLEOTIDE SEQUENCE [LARGE SCALE GENOMIC DNA]</scope>
    <source>
        <strain evidence="3">DSM 2379 / NBRC 103807 / OttBd1</strain>
    </source>
</reference>
<dbReference type="InterPro" id="IPR036249">
    <property type="entry name" value="Thioredoxin-like_sf"/>
</dbReference>
<dbReference type="Gene3D" id="1.50.10.10">
    <property type="match status" value="1"/>
</dbReference>
<dbReference type="EMBL" id="CP000482">
    <property type="protein sequence ID" value="ABK98625.1"/>
    <property type="molecule type" value="Genomic_DNA"/>
</dbReference>
<keyword evidence="3" id="KW-1185">Reference proteome</keyword>
<proteinExistence type="predicted"/>
<dbReference type="KEGG" id="ppd:Ppro_0998"/>
<dbReference type="Proteomes" id="UP000006732">
    <property type="component" value="Chromosome"/>
</dbReference>
<evidence type="ECO:0000313" key="3">
    <source>
        <dbReference type="Proteomes" id="UP000006732"/>
    </source>
</evidence>
<dbReference type="SUPFAM" id="SSF48208">
    <property type="entry name" value="Six-hairpin glycosidases"/>
    <property type="match status" value="1"/>
</dbReference>
<dbReference type="Gene3D" id="3.40.30.10">
    <property type="entry name" value="Glutaredoxin"/>
    <property type="match status" value="1"/>
</dbReference>
<dbReference type="CDD" id="cd02955">
    <property type="entry name" value="SSP411"/>
    <property type="match status" value="1"/>
</dbReference>
<dbReference type="AlphaFoldDB" id="A1AMQ5"/>
<sequence length="705" mass="78255">MQDVSREKDENSWIRSLWALEKGRLPADGGAVFNRLIFAASPYLLQHADNPVDWYPWGEEAFETAAREDKPLMVSIGYATCHWCHVMARESFEDPEVAAIINRHLIPVKVDREERPDIDSLYMTAARILTGSGAGWPLTIFLTPERKPFYCATYIPKTGSNGVLGIVETVEKISEIWNTNRDLINENSDTVVRALREIVAPVSADTDFGRVLDEAQASLQGMYDYLNGGFGGGAKFPLPHNLSFLLRMWRRTQNQDIEEMVAYTLRMMRDGGIYDQLGFGFHRYAVDPEWRVPHFEKMLYDQALIAITCLEAFQAYGDEFLKDMAMEIFSFVFDELTSPDGGFCSGLGADSGGGEGYYYLWSRGEIDRNLDGETSRLFCEAFGVTDTGNFEGGNILYQPRSVALLARENGLDAGELDRRLETARAKLLEVRAERVRPFRDEKILVAWNGLMVAALARGAAVSGEQRLLEAARSAVRFIARNLHTPAGRLLRSYHQSVASVPAFLEDYAFLCWGMVELYQVDGDPVMLQGALGLARGMLDLFSDAVTGAFYDTASEAEQVLVRMKNAHDGAIPSGNSIACLCLLKLGKICGDEALTHAGERCLVSWMGSLAEQPIAHIQMVTALDFFLGPDVEITLIGDRDKPGVRELLNVIHRYFIPGLVLRFKGDGDVYPMVGGLPTAYVCARGACRPPVNDAAQLEQLLSEIV</sequence>
<accession>A1AMQ5</accession>
<dbReference type="InterPro" id="IPR012341">
    <property type="entry name" value="6hp_glycosidase-like_sf"/>
</dbReference>
<dbReference type="SUPFAM" id="SSF52833">
    <property type="entry name" value="Thioredoxin-like"/>
    <property type="match status" value="1"/>
</dbReference>
<name>A1AMQ5_PELPD</name>
<protein>
    <recommendedName>
        <fullName evidence="1">Spermatogenesis-associated protein 20-like TRX domain-containing protein</fullName>
    </recommendedName>
</protein>
<dbReference type="InterPro" id="IPR024705">
    <property type="entry name" value="Ssp411"/>
</dbReference>
<dbReference type="eggNOG" id="COG1331">
    <property type="taxonomic scope" value="Bacteria"/>
</dbReference>
<dbReference type="RefSeq" id="WP_011734932.1">
    <property type="nucleotide sequence ID" value="NC_008609.1"/>
</dbReference>
<dbReference type="PIRSF" id="PIRSF006402">
    <property type="entry name" value="UCP006402_thioredoxin"/>
    <property type="match status" value="1"/>
</dbReference>
<dbReference type="InterPro" id="IPR008928">
    <property type="entry name" value="6-hairpin_glycosidase_sf"/>
</dbReference>
<dbReference type="Pfam" id="PF03190">
    <property type="entry name" value="Thioredox_DsbH"/>
    <property type="match status" value="1"/>
</dbReference>
<dbReference type="GO" id="GO:0005975">
    <property type="term" value="P:carbohydrate metabolic process"/>
    <property type="evidence" value="ECO:0007669"/>
    <property type="project" value="InterPro"/>
</dbReference>
<dbReference type="STRING" id="338966.Ppro_0998"/>
<evidence type="ECO:0000313" key="2">
    <source>
        <dbReference type="EMBL" id="ABK98625.1"/>
    </source>
</evidence>
<dbReference type="InterPro" id="IPR004879">
    <property type="entry name" value="Ssp411-like_TRX"/>
</dbReference>